<dbReference type="OrthoDB" id="411711at2759"/>
<keyword evidence="1" id="KW-0677">Repeat</keyword>
<accession>A0A812TIX8</accession>
<organism evidence="4 5">
    <name type="scientific">Symbiodinium necroappetens</name>
    <dbReference type="NCBI Taxonomy" id="1628268"/>
    <lineage>
        <taxon>Eukaryota</taxon>
        <taxon>Sar</taxon>
        <taxon>Alveolata</taxon>
        <taxon>Dinophyceae</taxon>
        <taxon>Suessiales</taxon>
        <taxon>Symbiodiniaceae</taxon>
        <taxon>Symbiodinium</taxon>
    </lineage>
</organism>
<protein>
    <submittedName>
        <fullName evidence="4">Anks1b protein</fullName>
    </submittedName>
</protein>
<dbReference type="PROSITE" id="PS50297">
    <property type="entry name" value="ANK_REP_REGION"/>
    <property type="match status" value="2"/>
</dbReference>
<evidence type="ECO:0000256" key="3">
    <source>
        <dbReference type="PROSITE-ProRule" id="PRU00023"/>
    </source>
</evidence>
<sequence length="886" mass="97978">MSLPWPDPGFVVTRISNLTERAVTVKQLRQLSLFLQRLCKALLLKYSSQHSKENGCYDEYITWFDINMYDITSEVIKKVIPYVNPKIQGARHAQMSQEWCSWSEFVAHKPQPARLMISHWWGGRFRDFMRVIQELCVDEALPGSTPLWVCTFANNQWGEDFGDRLATCPFYQTVAAADLTVLIVDRSAGSLGRVWCGLELYLTIQSQKRLLIYTPSGLVGHSSGRASSGPLIEAIKAWDIRQTNASEDAYRRQILNYIAGIDEFQGLQVAADGRLLRDHGRPLLHQGDHDHDARSREGEYKHEASLFKDHSKVFEDLNMMVRVEVYATVGRSHLLHGCHVPRKEHRGVLLGQWRAFTRQAEAAWCQRRWCSDAETPPPTSFQDADVRVIYNFFIKPRVGASRRSYMEIISAGPQLPKYYISLSLGTRISDAAAAIDWWAEALHLPDSAVLFVDFLSSRPDGSQEPGEHRDIEASAEHIKGVAFPAADELLECQAMLGVLDHDAPEMASAWRFLEFEFASRNGLDIYLACGTGALACSCPFADGSWVFGRFDAGIGRSMQDVSSRNCRAEARELQAIKDYFESRGHGQAIYDQIDRRFQRWGAGPVLREAAECDDDEEVKAICMNPSLVINGSSLQGAHSETALHIAAAAGSMEAMRALLRLHADPNAQDQLGETPLHYAALAGQSAAASLLLEAKANILCENSLAQDPLFVAQQNPAGFLGISMSSFAGFPLQQAAKAIRLAHKSTNLDTRILSSLGAETCALAMAMAYWKVPEGGEDATVFALAQLLQWSGGSRPASAVGYIYREEGGSLHRWVVQSHGGVQNFVNAHADVFALEPRKPGFHARPTQKEFAALKRLSGMAGTYVQTGLLATLQTVDSAQSVKATA</sequence>
<dbReference type="SUPFAM" id="SSF48403">
    <property type="entry name" value="Ankyrin repeat"/>
    <property type="match status" value="1"/>
</dbReference>
<evidence type="ECO:0000256" key="1">
    <source>
        <dbReference type="ARBA" id="ARBA00022737"/>
    </source>
</evidence>
<feature type="repeat" description="ANK" evidence="3">
    <location>
        <begin position="671"/>
        <end position="703"/>
    </location>
</feature>
<dbReference type="InterPro" id="IPR036770">
    <property type="entry name" value="Ankyrin_rpt-contain_sf"/>
</dbReference>
<reference evidence="4" key="1">
    <citation type="submission" date="2021-02" db="EMBL/GenBank/DDBJ databases">
        <authorList>
            <person name="Dougan E. K."/>
            <person name="Rhodes N."/>
            <person name="Thang M."/>
            <person name="Chan C."/>
        </authorList>
    </citation>
    <scope>NUCLEOTIDE SEQUENCE</scope>
</reference>
<keyword evidence="5" id="KW-1185">Reference proteome</keyword>
<dbReference type="EMBL" id="CAJNJA010025141">
    <property type="protein sequence ID" value="CAE7537772.1"/>
    <property type="molecule type" value="Genomic_DNA"/>
</dbReference>
<comment type="caution">
    <text evidence="4">The sequence shown here is derived from an EMBL/GenBank/DDBJ whole genome shotgun (WGS) entry which is preliminary data.</text>
</comment>
<dbReference type="SMART" id="SM00248">
    <property type="entry name" value="ANK"/>
    <property type="match status" value="2"/>
</dbReference>
<dbReference type="InterPro" id="IPR050776">
    <property type="entry name" value="Ank_Repeat/CDKN_Inhibitor"/>
</dbReference>
<evidence type="ECO:0000256" key="2">
    <source>
        <dbReference type="ARBA" id="ARBA00023043"/>
    </source>
</evidence>
<dbReference type="InterPro" id="IPR002110">
    <property type="entry name" value="Ankyrin_rpt"/>
</dbReference>
<feature type="repeat" description="ANK" evidence="3">
    <location>
        <begin position="638"/>
        <end position="670"/>
    </location>
</feature>
<name>A0A812TIX8_9DINO</name>
<gene>
    <name evidence="4" type="primary">anks1b</name>
    <name evidence="4" type="ORF">SNEC2469_LOCUS15477</name>
</gene>
<evidence type="ECO:0000313" key="4">
    <source>
        <dbReference type="EMBL" id="CAE7537772.1"/>
    </source>
</evidence>
<dbReference type="PROSITE" id="PS50088">
    <property type="entry name" value="ANK_REPEAT"/>
    <property type="match status" value="2"/>
</dbReference>
<dbReference type="AlphaFoldDB" id="A0A812TIX8"/>
<dbReference type="Proteomes" id="UP000601435">
    <property type="component" value="Unassembled WGS sequence"/>
</dbReference>
<dbReference type="PANTHER" id="PTHR24201">
    <property type="entry name" value="ANK_REP_REGION DOMAIN-CONTAINING PROTEIN"/>
    <property type="match status" value="1"/>
</dbReference>
<keyword evidence="2 3" id="KW-0040">ANK repeat</keyword>
<proteinExistence type="predicted"/>
<evidence type="ECO:0000313" key="5">
    <source>
        <dbReference type="Proteomes" id="UP000601435"/>
    </source>
</evidence>
<dbReference type="Gene3D" id="1.25.40.20">
    <property type="entry name" value="Ankyrin repeat-containing domain"/>
    <property type="match status" value="1"/>
</dbReference>
<dbReference type="Pfam" id="PF12796">
    <property type="entry name" value="Ank_2"/>
    <property type="match status" value="1"/>
</dbReference>